<dbReference type="InterPro" id="IPR055140">
    <property type="entry name" value="Thiolase_C_2"/>
</dbReference>
<dbReference type="NCBIfam" id="NF004811">
    <property type="entry name" value="PRK06158.1"/>
    <property type="match status" value="1"/>
</dbReference>
<dbReference type="CDD" id="cd00829">
    <property type="entry name" value="SCP-x_thiolase"/>
    <property type="match status" value="1"/>
</dbReference>
<evidence type="ECO:0000259" key="1">
    <source>
        <dbReference type="Pfam" id="PF22691"/>
    </source>
</evidence>
<reference evidence="2 3" key="1">
    <citation type="submission" date="2023-03" db="EMBL/GenBank/DDBJ databases">
        <title>Fodinicurvata sp. CAU 1616 isolated from sea sendiment.</title>
        <authorList>
            <person name="Kim W."/>
        </authorList>
    </citation>
    <scope>NUCLEOTIDE SEQUENCE [LARGE SCALE GENOMIC DNA]</scope>
    <source>
        <strain evidence="2 3">CAU 1616</strain>
    </source>
</reference>
<dbReference type="PANTHER" id="PTHR42870:SF1">
    <property type="entry name" value="NON-SPECIFIC LIPID-TRANSFER PROTEIN-LIKE 2"/>
    <property type="match status" value="1"/>
</dbReference>
<dbReference type="InterPro" id="IPR016039">
    <property type="entry name" value="Thiolase-like"/>
</dbReference>
<dbReference type="EMBL" id="JARHUD010000006">
    <property type="protein sequence ID" value="MDF2096626.1"/>
    <property type="molecule type" value="Genomic_DNA"/>
</dbReference>
<dbReference type="PANTHER" id="PTHR42870">
    <property type="entry name" value="ACETYL-COA C-ACETYLTRANSFERASE"/>
    <property type="match status" value="1"/>
</dbReference>
<evidence type="ECO:0000313" key="3">
    <source>
        <dbReference type="Proteomes" id="UP001215503"/>
    </source>
</evidence>
<dbReference type="SUPFAM" id="SSF53901">
    <property type="entry name" value="Thiolase-like"/>
    <property type="match status" value="2"/>
</dbReference>
<gene>
    <name evidence="2" type="ORF">P2G67_11620</name>
</gene>
<dbReference type="Gene3D" id="3.40.47.10">
    <property type="match status" value="1"/>
</dbReference>
<sequence>MSRGESGRHLRGKVAVAGIGNTKRWDAPGRSAFDQLGEAVQLALGDAGLRKQDVDGLFCTLSVSGFPLLNVAERLGLQPRYFDGSMVGGSSFFGHVRSALLAIEAGLCSVALICYGSNQRSAGGKLVSLPDPQPAEAPYNPLYPISSYALAAARHMYDYGTTREQLAEVALAARAWAQRNPAAFKREPLSRDEVLASRPVSDPLTRADCCLVTDGGGALILVSAERAKDLPAPPVYLLGVGAALSHRQIANMPDLTTTCAVNSGQQAYAMAGLGPKDIPMAQLYDAFTINTLLFLEDLGFCPKGEGGRFVEEGGIAPGGRLAVNTNGGGLSCNHPGMYGLFPMIEAVEQLRGQAGERQVMDVEVALAHGNGGVLSSQATAIFGTAAAL</sequence>
<comment type="caution">
    <text evidence="2">The sequence shown here is derived from an EMBL/GenBank/DDBJ whole genome shotgun (WGS) entry which is preliminary data.</text>
</comment>
<dbReference type="RefSeq" id="WP_275823244.1">
    <property type="nucleotide sequence ID" value="NZ_JARHUD010000006.1"/>
</dbReference>
<feature type="domain" description="Thiolase C-terminal" evidence="1">
    <location>
        <begin position="241"/>
        <end position="384"/>
    </location>
</feature>
<dbReference type="Pfam" id="PF22691">
    <property type="entry name" value="Thiolase_C_1"/>
    <property type="match status" value="1"/>
</dbReference>
<accession>A0ABT5YPA9</accession>
<organism evidence="2 3">
    <name type="scientific">Aquibaculum arenosum</name>
    <dbReference type="NCBI Taxonomy" id="3032591"/>
    <lineage>
        <taxon>Bacteria</taxon>
        <taxon>Pseudomonadati</taxon>
        <taxon>Pseudomonadota</taxon>
        <taxon>Alphaproteobacteria</taxon>
        <taxon>Rhodospirillales</taxon>
        <taxon>Rhodovibrionaceae</taxon>
        <taxon>Aquibaculum</taxon>
    </lineage>
</organism>
<name>A0ABT5YPA9_9PROT</name>
<protein>
    <submittedName>
        <fullName evidence="2">Thiolase</fullName>
    </submittedName>
</protein>
<keyword evidence="3" id="KW-1185">Reference proteome</keyword>
<dbReference type="Proteomes" id="UP001215503">
    <property type="component" value="Unassembled WGS sequence"/>
</dbReference>
<proteinExistence type="predicted"/>
<evidence type="ECO:0000313" key="2">
    <source>
        <dbReference type="EMBL" id="MDF2096626.1"/>
    </source>
</evidence>